<dbReference type="EMBL" id="BPQB01000002">
    <property type="protein sequence ID" value="GJE85064.1"/>
    <property type="molecule type" value="Genomic_DNA"/>
</dbReference>
<proteinExistence type="predicted"/>
<organism evidence="1 2">
    <name type="scientific">Phanerochaete sordida</name>
    <dbReference type="NCBI Taxonomy" id="48140"/>
    <lineage>
        <taxon>Eukaryota</taxon>
        <taxon>Fungi</taxon>
        <taxon>Dikarya</taxon>
        <taxon>Basidiomycota</taxon>
        <taxon>Agaricomycotina</taxon>
        <taxon>Agaricomycetes</taxon>
        <taxon>Polyporales</taxon>
        <taxon>Phanerochaetaceae</taxon>
        <taxon>Phanerochaete</taxon>
    </lineage>
</organism>
<comment type="caution">
    <text evidence="1">The sequence shown here is derived from an EMBL/GenBank/DDBJ whole genome shotgun (WGS) entry which is preliminary data.</text>
</comment>
<dbReference type="AlphaFoldDB" id="A0A9P3FZB5"/>
<keyword evidence="2" id="KW-1185">Reference proteome</keyword>
<sequence>MCEKRIQSVRCMRRRFGSGARGAEGGRLHGIDTTCEGLDARAWAVLHLSLSTGRYYMRGQAHADSGSLVGAPEVTHRRAVLVAVRPIRHRPGILQIRNIFEAVSVA</sequence>
<evidence type="ECO:0000313" key="1">
    <source>
        <dbReference type="EMBL" id="GJE85064.1"/>
    </source>
</evidence>
<gene>
    <name evidence="1" type="ORF">PsYK624_011410</name>
</gene>
<dbReference type="Proteomes" id="UP000703269">
    <property type="component" value="Unassembled WGS sequence"/>
</dbReference>
<accession>A0A9P3FZB5</accession>
<name>A0A9P3FZB5_9APHY</name>
<reference evidence="1 2" key="1">
    <citation type="submission" date="2021-08" db="EMBL/GenBank/DDBJ databases">
        <title>Draft Genome Sequence of Phanerochaete sordida strain YK-624.</title>
        <authorList>
            <person name="Mori T."/>
            <person name="Dohra H."/>
            <person name="Suzuki T."/>
            <person name="Kawagishi H."/>
            <person name="Hirai H."/>
        </authorList>
    </citation>
    <scope>NUCLEOTIDE SEQUENCE [LARGE SCALE GENOMIC DNA]</scope>
    <source>
        <strain evidence="1 2">YK-624</strain>
    </source>
</reference>
<protein>
    <submittedName>
        <fullName evidence="1">Uncharacterized protein</fullName>
    </submittedName>
</protein>
<evidence type="ECO:0000313" key="2">
    <source>
        <dbReference type="Proteomes" id="UP000703269"/>
    </source>
</evidence>